<protein>
    <submittedName>
        <fullName evidence="6">UBC-like protein</fullName>
    </submittedName>
</protein>
<feature type="region of interest" description="Disordered" evidence="4">
    <location>
        <begin position="173"/>
        <end position="290"/>
    </location>
</feature>
<keyword evidence="7" id="KW-1185">Reference proteome</keyword>
<dbReference type="Gene3D" id="3.10.110.10">
    <property type="entry name" value="Ubiquitin Conjugating Enzyme"/>
    <property type="match status" value="1"/>
</dbReference>
<organism evidence="6 7">
    <name type="scientific">Xylona heveae (strain CBS 132557 / TC161)</name>
    <dbReference type="NCBI Taxonomy" id="1328760"/>
    <lineage>
        <taxon>Eukaryota</taxon>
        <taxon>Fungi</taxon>
        <taxon>Dikarya</taxon>
        <taxon>Ascomycota</taxon>
        <taxon>Pezizomycotina</taxon>
        <taxon>Xylonomycetes</taxon>
        <taxon>Xylonales</taxon>
        <taxon>Xylonaceae</taxon>
        <taxon>Xylona</taxon>
    </lineage>
</organism>
<dbReference type="FunFam" id="3.10.110.10:FF:000077">
    <property type="entry name" value="Ubiquitin conjugating enzyme E2"/>
    <property type="match status" value="1"/>
</dbReference>
<evidence type="ECO:0000313" key="6">
    <source>
        <dbReference type="EMBL" id="KZF26481.1"/>
    </source>
</evidence>
<dbReference type="STRING" id="1328760.A0A165JPH0"/>
<dbReference type="GO" id="GO:0016740">
    <property type="term" value="F:transferase activity"/>
    <property type="evidence" value="ECO:0007669"/>
    <property type="project" value="UniProtKB-KW"/>
</dbReference>
<dbReference type="EMBL" id="KV407454">
    <property type="protein sequence ID" value="KZF26481.1"/>
    <property type="molecule type" value="Genomic_DNA"/>
</dbReference>
<dbReference type="PANTHER" id="PTHR24068">
    <property type="entry name" value="UBIQUITIN-CONJUGATING ENZYME E2"/>
    <property type="match status" value="1"/>
</dbReference>
<feature type="compositionally biased region" description="Polar residues" evidence="4">
    <location>
        <begin position="209"/>
        <end position="222"/>
    </location>
</feature>
<dbReference type="PROSITE" id="PS50127">
    <property type="entry name" value="UBC_2"/>
    <property type="match status" value="1"/>
</dbReference>
<evidence type="ECO:0000256" key="2">
    <source>
        <dbReference type="ARBA" id="ARBA00022786"/>
    </source>
</evidence>
<name>A0A165JPH0_XYLHT</name>
<dbReference type="InterPro" id="IPR016135">
    <property type="entry name" value="UBQ-conjugating_enzyme/RWD"/>
</dbReference>
<dbReference type="RefSeq" id="XP_018192036.1">
    <property type="nucleotide sequence ID" value="XM_018330735.1"/>
</dbReference>
<dbReference type="InParanoid" id="A0A165JPH0"/>
<feature type="compositionally biased region" description="Basic and acidic residues" evidence="4">
    <location>
        <begin position="173"/>
        <end position="190"/>
    </location>
</feature>
<feature type="active site" description="Glycyl thioester intermediate" evidence="3">
    <location>
        <position position="96"/>
    </location>
</feature>
<dbReference type="OMA" id="TTAFMPQ"/>
<dbReference type="InterPro" id="IPR023313">
    <property type="entry name" value="UBQ-conjugating_AS"/>
</dbReference>
<dbReference type="PROSITE" id="PS00183">
    <property type="entry name" value="UBC_1"/>
    <property type="match status" value="1"/>
</dbReference>
<evidence type="ECO:0000256" key="1">
    <source>
        <dbReference type="ARBA" id="ARBA00022679"/>
    </source>
</evidence>
<keyword evidence="2" id="KW-0833">Ubl conjugation pathway</keyword>
<dbReference type="AlphaFoldDB" id="A0A165JPH0"/>
<evidence type="ECO:0000313" key="7">
    <source>
        <dbReference type="Proteomes" id="UP000076632"/>
    </source>
</evidence>
<dbReference type="CDD" id="cd23804">
    <property type="entry name" value="UBCc_UBE2S"/>
    <property type="match status" value="1"/>
</dbReference>
<feature type="region of interest" description="Disordered" evidence="4">
    <location>
        <begin position="406"/>
        <end position="432"/>
    </location>
</feature>
<dbReference type="SMART" id="SM00212">
    <property type="entry name" value="UBCc"/>
    <property type="match status" value="1"/>
</dbReference>
<keyword evidence="1" id="KW-0808">Transferase</keyword>
<evidence type="ECO:0000256" key="4">
    <source>
        <dbReference type="SAM" id="MobiDB-lite"/>
    </source>
</evidence>
<dbReference type="Pfam" id="PF00179">
    <property type="entry name" value="UQ_con"/>
    <property type="match status" value="1"/>
</dbReference>
<feature type="compositionally biased region" description="Basic residues" evidence="4">
    <location>
        <begin position="423"/>
        <end position="432"/>
    </location>
</feature>
<dbReference type="SUPFAM" id="SSF54495">
    <property type="entry name" value="UBC-like"/>
    <property type="match status" value="1"/>
</dbReference>
<dbReference type="InterPro" id="IPR000608">
    <property type="entry name" value="UBC"/>
</dbReference>
<reference evidence="6 7" key="1">
    <citation type="journal article" date="2016" name="Fungal Biol.">
        <title>The genome of Xylona heveae provides a window into fungal endophytism.</title>
        <authorList>
            <person name="Gazis R."/>
            <person name="Kuo A."/>
            <person name="Riley R."/>
            <person name="LaButti K."/>
            <person name="Lipzen A."/>
            <person name="Lin J."/>
            <person name="Amirebrahimi M."/>
            <person name="Hesse C.N."/>
            <person name="Spatafora J.W."/>
            <person name="Henrissat B."/>
            <person name="Hainaut M."/>
            <person name="Grigoriev I.V."/>
            <person name="Hibbett D.S."/>
        </authorList>
    </citation>
    <scope>NUCLEOTIDE SEQUENCE [LARGE SCALE GENOMIC DNA]</scope>
    <source>
        <strain evidence="6 7">TC161</strain>
    </source>
</reference>
<feature type="domain" description="UBC core" evidence="5">
    <location>
        <begin position="4"/>
        <end position="158"/>
    </location>
</feature>
<proteinExistence type="predicted"/>
<gene>
    <name evidence="6" type="ORF">L228DRAFT_235546</name>
</gene>
<evidence type="ECO:0000259" key="5">
    <source>
        <dbReference type="PROSITE" id="PS50127"/>
    </source>
</evidence>
<feature type="region of interest" description="Disordered" evidence="4">
    <location>
        <begin position="1"/>
        <end position="23"/>
    </location>
</feature>
<accession>A0A165JPH0</accession>
<dbReference type="Proteomes" id="UP000076632">
    <property type="component" value="Unassembled WGS sequence"/>
</dbReference>
<evidence type="ECO:0000256" key="3">
    <source>
        <dbReference type="PROSITE-ProRule" id="PRU10133"/>
    </source>
</evidence>
<sequence>MNPATLRRLASEHSSLHTSPLPPHYLLPPASDSSAIQDDLSQVLMLLAGPQGTPYSAGLWKLHLKLPEDYPRSPPKAFFRTRIWHPNVEESTGSICVDTLKRDWNPKLTLRDVFVTISCLLIQPNPDSALNAAAGQLLQDDYDAFARQAKLMTSIHAPVPRHLKTAVLEAKGRGEEAGMEIKEDKAEQKGAGRRSASGKVMMKKRPQAATAQLGQGTVTSAPDISERERPGQPLSLNQIDEHDSSDEDDEASASKENNPSLSPSPVAFCPPSPRKHVLGKRPLSDLPTPIDPEEYGLNENIESNNIELSSTDECNANAMQANPSADGPRKSPKLVMRSKGINASGRIRNDLAEGKEAAITLTAEGPSHEPIAIFDESKENAVNPAVTAQTTCNPDKKSAKLLLHPAKPAANRKVSGASTGKGAKPRVGLRRL</sequence>
<dbReference type="GeneID" id="28895872"/>
<dbReference type="OrthoDB" id="10069349at2759"/>